<evidence type="ECO:0000313" key="2">
    <source>
        <dbReference type="EMBL" id="KAA1164393.1"/>
    </source>
</evidence>
<organism evidence="2 3">
    <name type="scientific">Pseudoalteromonas fuliginea</name>
    <dbReference type="NCBI Taxonomy" id="1872678"/>
    <lineage>
        <taxon>Bacteria</taxon>
        <taxon>Pseudomonadati</taxon>
        <taxon>Pseudomonadota</taxon>
        <taxon>Gammaproteobacteria</taxon>
        <taxon>Alteromonadales</taxon>
        <taxon>Pseudoalteromonadaceae</taxon>
        <taxon>Pseudoalteromonas</taxon>
    </lineage>
</organism>
<feature type="domain" description="Insertion element IS402-like" evidence="1">
    <location>
        <begin position="9"/>
        <end position="60"/>
    </location>
</feature>
<gene>
    <name evidence="2" type="ORF">EU508_02370</name>
</gene>
<dbReference type="InterPro" id="IPR052909">
    <property type="entry name" value="Transposase_6_like"/>
</dbReference>
<sequence>MCLSGRIYNQLDHRKTLESKLYNMCTGIPWRDLTSYFSAWSAIWSRFSLWSKKDILNELFRILSRDTGMD</sequence>
<comment type="caution">
    <text evidence="2">The sequence shown here is derived from an EMBL/GenBank/DDBJ whole genome shotgun (WGS) entry which is preliminary data.</text>
</comment>
<dbReference type="AlphaFoldDB" id="A0AB73BKX6"/>
<dbReference type="Proteomes" id="UP000324162">
    <property type="component" value="Unassembled WGS sequence"/>
</dbReference>
<proteinExistence type="predicted"/>
<accession>A0AB73BKX6</accession>
<dbReference type="Pfam" id="PF13340">
    <property type="entry name" value="DUF4096"/>
    <property type="match status" value="1"/>
</dbReference>
<evidence type="ECO:0000313" key="3">
    <source>
        <dbReference type="Proteomes" id="UP000324162"/>
    </source>
</evidence>
<protein>
    <submittedName>
        <fullName evidence="2">Transposase</fullName>
    </submittedName>
</protein>
<evidence type="ECO:0000259" key="1">
    <source>
        <dbReference type="Pfam" id="PF13340"/>
    </source>
</evidence>
<dbReference type="EMBL" id="SEUK01000038">
    <property type="protein sequence ID" value="KAA1164393.1"/>
    <property type="molecule type" value="Genomic_DNA"/>
</dbReference>
<name>A0AB73BKX6_9GAMM</name>
<dbReference type="RefSeq" id="WP_149613454.1">
    <property type="nucleotide sequence ID" value="NZ_SEUK01000038.1"/>
</dbReference>
<dbReference type="InterPro" id="IPR025161">
    <property type="entry name" value="IS402-like_dom"/>
</dbReference>
<dbReference type="PANTHER" id="PTHR46637">
    <property type="entry name" value="TIS1421-TRANSPOSASE PROTEIN A"/>
    <property type="match status" value="1"/>
</dbReference>
<dbReference type="PANTHER" id="PTHR46637:SF1">
    <property type="entry name" value="BLL5188 PROTEIN"/>
    <property type="match status" value="1"/>
</dbReference>
<reference evidence="2 3" key="1">
    <citation type="submission" date="2019-01" db="EMBL/GenBank/DDBJ databases">
        <title>Genome sequences of marine Pseudoalteromonas species.</title>
        <authorList>
            <person name="Boraston A.B."/>
            <person name="Hehemann J.-H."/>
            <person name="Vickers C.J."/>
            <person name="Salama-Alber O."/>
            <person name="Abe K."/>
            <person name="Hettle A.J."/>
        </authorList>
    </citation>
    <scope>NUCLEOTIDE SEQUENCE [LARGE SCALE GENOMIC DNA]</scope>
    <source>
        <strain evidence="2 3">PS42</strain>
    </source>
</reference>